<dbReference type="PANTHER" id="PTHR43708">
    <property type="entry name" value="CONSERVED EXPRESSED OXIDOREDUCTASE (EUROFUNG)"/>
    <property type="match status" value="1"/>
</dbReference>
<dbReference type="Pfam" id="PF01408">
    <property type="entry name" value="GFO_IDH_MocA"/>
    <property type="match status" value="1"/>
</dbReference>
<dbReference type="InterPro" id="IPR051317">
    <property type="entry name" value="Gfo/Idh/MocA_oxidoreduct"/>
</dbReference>
<dbReference type="Gene3D" id="3.40.50.720">
    <property type="entry name" value="NAD(P)-binding Rossmann-like Domain"/>
    <property type="match status" value="1"/>
</dbReference>
<gene>
    <name evidence="3" type="ORF">H0S73_23430</name>
</gene>
<evidence type="ECO:0000259" key="2">
    <source>
        <dbReference type="Pfam" id="PF22725"/>
    </source>
</evidence>
<dbReference type="Pfam" id="PF22725">
    <property type="entry name" value="GFO_IDH_MocA_C3"/>
    <property type="match status" value="1"/>
</dbReference>
<name>A0A838BU29_9HYPH</name>
<dbReference type="Proteomes" id="UP000572984">
    <property type="component" value="Unassembled WGS sequence"/>
</dbReference>
<dbReference type="RefSeq" id="WP_181054626.1">
    <property type="nucleotide sequence ID" value="NZ_JACDXJ010000002.1"/>
</dbReference>
<dbReference type="AlphaFoldDB" id="A0A838BU29"/>
<organism evidence="3 4">
    <name type="scientific">Microvirga mediterraneensis</name>
    <dbReference type="NCBI Taxonomy" id="2754695"/>
    <lineage>
        <taxon>Bacteria</taxon>
        <taxon>Pseudomonadati</taxon>
        <taxon>Pseudomonadota</taxon>
        <taxon>Alphaproteobacteria</taxon>
        <taxon>Hyphomicrobiales</taxon>
        <taxon>Methylobacteriaceae</taxon>
        <taxon>Microvirga</taxon>
    </lineage>
</organism>
<proteinExistence type="predicted"/>
<dbReference type="PANTHER" id="PTHR43708:SF4">
    <property type="entry name" value="OXIDOREDUCTASE YCEM-RELATED"/>
    <property type="match status" value="1"/>
</dbReference>
<comment type="caution">
    <text evidence="3">The sequence shown here is derived from an EMBL/GenBank/DDBJ whole genome shotgun (WGS) entry which is preliminary data.</text>
</comment>
<dbReference type="GO" id="GO:0000166">
    <property type="term" value="F:nucleotide binding"/>
    <property type="evidence" value="ECO:0007669"/>
    <property type="project" value="InterPro"/>
</dbReference>
<feature type="domain" description="GFO/IDH/MocA-like oxidoreductase" evidence="2">
    <location>
        <begin position="133"/>
        <end position="253"/>
    </location>
</feature>
<dbReference type="Gene3D" id="3.30.360.10">
    <property type="entry name" value="Dihydrodipicolinate Reductase, domain 2"/>
    <property type="match status" value="1"/>
</dbReference>
<dbReference type="InterPro" id="IPR036291">
    <property type="entry name" value="NAD(P)-bd_dom_sf"/>
</dbReference>
<dbReference type="EMBL" id="JACDXJ010000002">
    <property type="protein sequence ID" value="MBA1159047.1"/>
    <property type="molecule type" value="Genomic_DNA"/>
</dbReference>
<sequence length="336" mass="36058">MKKIGLAIIGLGPASQPHSKSLLDLSDRIDVHWAASRSPERVQSYQQQFPFRTTTNLDAAIQDPAVNAVLVLTPPSSHLEVSERCFAAGKHVLVEKPLELTLDRAERLVAAAQAAGVTFGVVLQERFRPGSLRLRQALLREEIGTVQAGFLSVPWWRPQSYYDEPGRGTLARDGGGVLLTQAIHSLDLFRSLVGVSNVIAADVRTTDLHRMETEDYVSALIRLGNGSPGTLMATTAAYPGHPERIEVVGTKGFASLVGGTLRLSFLDGREETVEAEGSTGSGASIMDFPHDAHRALIADFADAIQARRQPTVSGEEALASQRLVSAVLAGGKGVQR</sequence>
<feature type="domain" description="Gfo/Idh/MocA-like oxidoreductase N-terminal" evidence="1">
    <location>
        <begin position="5"/>
        <end position="121"/>
    </location>
</feature>
<evidence type="ECO:0000313" key="3">
    <source>
        <dbReference type="EMBL" id="MBA1159047.1"/>
    </source>
</evidence>
<keyword evidence="4" id="KW-1185">Reference proteome</keyword>
<evidence type="ECO:0000313" key="4">
    <source>
        <dbReference type="Proteomes" id="UP000572984"/>
    </source>
</evidence>
<reference evidence="3 4" key="1">
    <citation type="submission" date="2020-07" db="EMBL/GenBank/DDBJ databases">
        <title>Draft genome and description of Microvirga mediterraneensis Marseille-Q2068 sp. nov.</title>
        <authorList>
            <person name="Boxberger M."/>
        </authorList>
    </citation>
    <scope>NUCLEOTIDE SEQUENCE [LARGE SCALE GENOMIC DNA]</scope>
    <source>
        <strain evidence="3 4">Marseille-Q2068</strain>
    </source>
</reference>
<accession>A0A838BU29</accession>
<evidence type="ECO:0000259" key="1">
    <source>
        <dbReference type="Pfam" id="PF01408"/>
    </source>
</evidence>
<dbReference type="SUPFAM" id="SSF55347">
    <property type="entry name" value="Glyceraldehyde-3-phosphate dehydrogenase-like, C-terminal domain"/>
    <property type="match status" value="1"/>
</dbReference>
<protein>
    <submittedName>
        <fullName evidence="3">Gfo/Idh/MocA family oxidoreductase</fullName>
    </submittedName>
</protein>
<dbReference type="InterPro" id="IPR055170">
    <property type="entry name" value="GFO_IDH_MocA-like_dom"/>
</dbReference>
<dbReference type="InterPro" id="IPR000683">
    <property type="entry name" value="Gfo/Idh/MocA-like_OxRdtase_N"/>
</dbReference>
<dbReference type="SUPFAM" id="SSF51735">
    <property type="entry name" value="NAD(P)-binding Rossmann-fold domains"/>
    <property type="match status" value="1"/>
</dbReference>